<dbReference type="AlphaFoldDB" id="A0A5J4X8D0"/>
<organism evidence="1 2">
    <name type="scientific">Streblomastix strix</name>
    <dbReference type="NCBI Taxonomy" id="222440"/>
    <lineage>
        <taxon>Eukaryota</taxon>
        <taxon>Metamonada</taxon>
        <taxon>Preaxostyla</taxon>
        <taxon>Oxymonadida</taxon>
        <taxon>Streblomastigidae</taxon>
        <taxon>Streblomastix</taxon>
    </lineage>
</organism>
<gene>
    <name evidence="1" type="ORF">EZS28_000966</name>
</gene>
<reference evidence="1 2" key="1">
    <citation type="submission" date="2019-03" db="EMBL/GenBank/DDBJ databases">
        <title>Single cell metagenomics reveals metabolic interactions within the superorganism composed of flagellate Streblomastix strix and complex community of Bacteroidetes bacteria on its surface.</title>
        <authorList>
            <person name="Treitli S.C."/>
            <person name="Kolisko M."/>
            <person name="Husnik F."/>
            <person name="Keeling P."/>
            <person name="Hampl V."/>
        </authorList>
    </citation>
    <scope>NUCLEOTIDE SEQUENCE [LARGE SCALE GENOMIC DNA]</scope>
    <source>
        <strain evidence="1">ST1C</strain>
    </source>
</reference>
<dbReference type="Proteomes" id="UP000324800">
    <property type="component" value="Unassembled WGS sequence"/>
</dbReference>
<protein>
    <submittedName>
        <fullName evidence="1">Uncharacterized protein</fullName>
    </submittedName>
</protein>
<accession>A0A5J4X8D0</accession>
<name>A0A5J4X8D0_9EUKA</name>
<proteinExistence type="predicted"/>
<evidence type="ECO:0000313" key="1">
    <source>
        <dbReference type="EMBL" id="KAA6403501.1"/>
    </source>
</evidence>
<comment type="caution">
    <text evidence="1">The sequence shown here is derived from an EMBL/GenBank/DDBJ whole genome shotgun (WGS) entry which is preliminary data.</text>
</comment>
<sequence>MTAYMIKSLYQQKTHFQSKQTLENVDSLSSSLQGSLAGTDGTLSKEMIAAQKSHCMAYNKTAPDFSSSKIGWFALFWFQKLLLERAHLHYSQLNIIETRELTLSSTGMEGKRACVTESGSLIQIQGFIMTVSS</sequence>
<evidence type="ECO:0000313" key="2">
    <source>
        <dbReference type="Proteomes" id="UP000324800"/>
    </source>
</evidence>
<dbReference type="EMBL" id="SNRW01000092">
    <property type="protein sequence ID" value="KAA6403501.1"/>
    <property type="molecule type" value="Genomic_DNA"/>
</dbReference>